<feature type="compositionally biased region" description="Low complexity" evidence="1">
    <location>
        <begin position="262"/>
        <end position="298"/>
    </location>
</feature>
<dbReference type="SMART" id="SM00806">
    <property type="entry name" value="AIP3"/>
    <property type="match status" value="1"/>
</dbReference>
<dbReference type="InterPro" id="IPR005613">
    <property type="entry name" value="AIP3_C"/>
</dbReference>
<gene>
    <name evidence="3" type="ORF">BCR44DRAFT_1509773</name>
</gene>
<dbReference type="GO" id="GO:0005519">
    <property type="term" value="F:cytoskeletal regulatory protein binding"/>
    <property type="evidence" value="ECO:0007669"/>
    <property type="project" value="InterPro"/>
</dbReference>
<accession>A0A1Y2I147</accession>
<proteinExistence type="predicted"/>
<feature type="domain" description="Actin interacting protein 3 C-terminal" evidence="2">
    <location>
        <begin position="305"/>
        <end position="654"/>
    </location>
</feature>
<feature type="region of interest" description="Disordered" evidence="1">
    <location>
        <begin position="1"/>
        <end position="41"/>
    </location>
</feature>
<dbReference type="Proteomes" id="UP000193411">
    <property type="component" value="Unassembled WGS sequence"/>
</dbReference>
<dbReference type="InterPro" id="IPR056279">
    <property type="entry name" value="Aip3p_Bud6_N"/>
</dbReference>
<organism evidence="3 4">
    <name type="scientific">Catenaria anguillulae PL171</name>
    <dbReference type="NCBI Taxonomy" id="765915"/>
    <lineage>
        <taxon>Eukaryota</taxon>
        <taxon>Fungi</taxon>
        <taxon>Fungi incertae sedis</taxon>
        <taxon>Blastocladiomycota</taxon>
        <taxon>Blastocladiomycetes</taxon>
        <taxon>Blastocladiales</taxon>
        <taxon>Catenariaceae</taxon>
        <taxon>Catenaria</taxon>
    </lineage>
</organism>
<feature type="region of interest" description="Disordered" evidence="1">
    <location>
        <begin position="607"/>
        <end position="638"/>
    </location>
</feature>
<evidence type="ECO:0000313" key="4">
    <source>
        <dbReference type="Proteomes" id="UP000193411"/>
    </source>
</evidence>
<dbReference type="Gene3D" id="1.20.58.1540">
    <property type="entry name" value="Actin interacting protein 3, C-terminal domain"/>
    <property type="match status" value="1"/>
</dbReference>
<dbReference type="STRING" id="765915.A0A1Y2I147"/>
<name>A0A1Y2I147_9FUNG</name>
<evidence type="ECO:0000259" key="2">
    <source>
        <dbReference type="SMART" id="SM00806"/>
    </source>
</evidence>
<dbReference type="Pfam" id="PF23153">
    <property type="entry name" value="Aip3p_Bud6_N"/>
    <property type="match status" value="1"/>
</dbReference>
<keyword evidence="4" id="KW-1185">Reference proteome</keyword>
<sequence length="683" mass="74865">MSTLPGIVHPPSSPAVRRGRSPGPSSPAPDTNDNGNGNGNSSVMSRWLPYVQIPKSLGSLLIPRSFSFSNSASSPTAARSASTQRSVLTPTSVLLASSSAHMDPTLLVQSAIKRITSSCRQLLLGVLDLSEVTDEHVSLLYTAVVREFFHTMSVLEANKIDISDLNSFPEDLRASLDDLFESSGGATAAVSRPASPELVRNPRLSIMSTSEAAQNDAASESVNSLIHHLIRSLQVKHRQFLARLETVKSSTTERSHHVDGESAATSAPASTLSNSSYSRLLPTSPLSPRSPTAPSSPSDLIHKLYLQLDSTVQREKLSPPTPVHSLTLSAIHALFIRRFHTSLPPLPPSASEFPFKVYMQDPATRTFTNSKIPPRTFSDKGKQHVAAISEMKHDLRLLKADVADAQTAFSTHSTHTHLHNAPNALALTADLDARTADLWDLIEQARLDMLHHASIPTLATLDYAASEMDALMRLAAEMAARVDVAAPAWKRVWERELARVVDEQQALARVEGVLEVSVKGMERVEKVLEQLKRVCKLAEERGGVEAAGSLLPVRPSRQVGDEVLDPEDHGDQWASTVQGVLEEIQCVPVDHERRMRAVERTEKVRQWAKENAGGEPETPLAKELVSKARSKSRDTRRREVAIEEVERERERRNREVLAALREVQRVLDHEQGEQQGALAKTAE</sequence>
<comment type="caution">
    <text evidence="3">The sequence shown here is derived from an EMBL/GenBank/DDBJ whole genome shotgun (WGS) entry which is preliminary data.</text>
</comment>
<dbReference type="EMBL" id="MCFL01000003">
    <property type="protein sequence ID" value="ORZ40580.1"/>
    <property type="molecule type" value="Genomic_DNA"/>
</dbReference>
<dbReference type="InterPro" id="IPR022782">
    <property type="entry name" value="AIP3-like_C"/>
</dbReference>
<dbReference type="Pfam" id="PF03915">
    <property type="entry name" value="AIP3"/>
    <property type="match status" value="1"/>
</dbReference>
<feature type="compositionally biased region" description="Basic and acidic residues" evidence="1">
    <location>
        <begin position="251"/>
        <end position="260"/>
    </location>
</feature>
<evidence type="ECO:0000313" key="3">
    <source>
        <dbReference type="EMBL" id="ORZ40580.1"/>
    </source>
</evidence>
<reference evidence="3 4" key="1">
    <citation type="submission" date="2016-07" db="EMBL/GenBank/DDBJ databases">
        <title>Pervasive Adenine N6-methylation of Active Genes in Fungi.</title>
        <authorList>
            <consortium name="DOE Joint Genome Institute"/>
            <person name="Mondo S.J."/>
            <person name="Dannebaum R.O."/>
            <person name="Kuo R.C."/>
            <person name="Labutti K."/>
            <person name="Haridas S."/>
            <person name="Kuo A."/>
            <person name="Salamov A."/>
            <person name="Ahrendt S.R."/>
            <person name="Lipzen A."/>
            <person name="Sullivan W."/>
            <person name="Andreopoulos W.B."/>
            <person name="Clum A."/>
            <person name="Lindquist E."/>
            <person name="Daum C."/>
            <person name="Ramamoorthy G.K."/>
            <person name="Gryganskyi A."/>
            <person name="Culley D."/>
            <person name="Magnuson J.K."/>
            <person name="James T.Y."/>
            <person name="O'Malley M.A."/>
            <person name="Stajich J.E."/>
            <person name="Spatafora J.W."/>
            <person name="Visel A."/>
            <person name="Grigoriev I.V."/>
        </authorList>
    </citation>
    <scope>NUCLEOTIDE SEQUENCE [LARGE SCALE GENOMIC DNA]</scope>
    <source>
        <strain evidence="3 4">PL171</strain>
    </source>
</reference>
<dbReference type="AlphaFoldDB" id="A0A1Y2I147"/>
<feature type="region of interest" description="Disordered" evidence="1">
    <location>
        <begin position="248"/>
        <end position="298"/>
    </location>
</feature>
<protein>
    <submittedName>
        <fullName evidence="3">Actin interacting protein 3-domain-containing protein</fullName>
    </submittedName>
</protein>
<evidence type="ECO:0000256" key="1">
    <source>
        <dbReference type="SAM" id="MobiDB-lite"/>
    </source>
</evidence>
<dbReference type="OrthoDB" id="783096at2759"/>